<gene>
    <name evidence="1" type="ORF">OSTLU_17489</name>
</gene>
<dbReference type="GeneID" id="5004753"/>
<proteinExistence type="predicted"/>
<protein>
    <submittedName>
        <fullName evidence="1">Uncharacterized protein</fullName>
    </submittedName>
</protein>
<reference evidence="1 2" key="1">
    <citation type="journal article" date="2007" name="Proc. Natl. Acad. Sci. U.S.A.">
        <title>The tiny eukaryote Ostreococcus provides genomic insights into the paradox of plankton speciation.</title>
        <authorList>
            <person name="Palenik B."/>
            <person name="Grimwood J."/>
            <person name="Aerts A."/>
            <person name="Rouze P."/>
            <person name="Salamov A."/>
            <person name="Putnam N."/>
            <person name="Dupont C."/>
            <person name="Jorgensen R."/>
            <person name="Derelle E."/>
            <person name="Rombauts S."/>
            <person name="Zhou K."/>
            <person name="Otillar R."/>
            <person name="Merchant S.S."/>
            <person name="Podell S."/>
            <person name="Gaasterland T."/>
            <person name="Napoli C."/>
            <person name="Gendler K."/>
            <person name="Manuell A."/>
            <person name="Tai V."/>
            <person name="Vallon O."/>
            <person name="Piganeau G."/>
            <person name="Jancek S."/>
            <person name="Heijde M."/>
            <person name="Jabbari K."/>
            <person name="Bowler C."/>
            <person name="Lohr M."/>
            <person name="Robbens S."/>
            <person name="Werner G."/>
            <person name="Dubchak I."/>
            <person name="Pazour G.J."/>
            <person name="Ren Q."/>
            <person name="Paulsen I."/>
            <person name="Delwiche C."/>
            <person name="Schmutz J."/>
            <person name="Rokhsar D."/>
            <person name="Van de Peer Y."/>
            <person name="Moreau H."/>
            <person name="Grigoriev I.V."/>
        </authorList>
    </citation>
    <scope>NUCLEOTIDE SEQUENCE [LARGE SCALE GENOMIC DNA]</scope>
    <source>
        <strain evidence="1 2">CCE9901</strain>
    </source>
</reference>
<keyword evidence="2" id="KW-1185">Reference proteome</keyword>
<dbReference type="RefSeq" id="XP_001420735.1">
    <property type="nucleotide sequence ID" value="XM_001420698.1"/>
</dbReference>
<evidence type="ECO:0000313" key="1">
    <source>
        <dbReference type="EMBL" id="ABO99028.1"/>
    </source>
</evidence>
<dbReference type="EMBL" id="CP000592">
    <property type="protein sequence ID" value="ABO99028.1"/>
    <property type="molecule type" value="Genomic_DNA"/>
</dbReference>
<accession>A4S595</accession>
<evidence type="ECO:0000313" key="2">
    <source>
        <dbReference type="Proteomes" id="UP000001568"/>
    </source>
</evidence>
<name>A4S595_OSTLU</name>
<organism evidence="1 2">
    <name type="scientific">Ostreococcus lucimarinus (strain CCE9901)</name>
    <dbReference type="NCBI Taxonomy" id="436017"/>
    <lineage>
        <taxon>Eukaryota</taxon>
        <taxon>Viridiplantae</taxon>
        <taxon>Chlorophyta</taxon>
        <taxon>Mamiellophyceae</taxon>
        <taxon>Mamiellales</taxon>
        <taxon>Bathycoccaceae</taxon>
        <taxon>Ostreococcus</taxon>
    </lineage>
</organism>
<sequence>MARCASCAFSETTLDECTTSDGVTDDASAIGANGRRKFFGAGLESWAKLDAAGVIRARFVGLREVENCTFECSFACDVAHARARARVVAAGEEARATALSGGGGAADEIEVMCAFDAVDLSSVIRHDALNVGAFEVIARTRDGEELARAALLTRVEQDESATLRRLVLPYVAKFE</sequence>
<dbReference type="KEGG" id="olu:OSTLU_17489"/>
<dbReference type="HOGENOM" id="CLU_1535044_0_0_1"/>
<dbReference type="Proteomes" id="UP000001568">
    <property type="component" value="Chromosome 12"/>
</dbReference>
<dbReference type="AlphaFoldDB" id="A4S595"/>
<dbReference type="Gramene" id="ABO99028">
    <property type="protein sequence ID" value="ABO99028"/>
    <property type="gene ID" value="OSTLU_17489"/>
</dbReference>